<evidence type="ECO:0000256" key="2">
    <source>
        <dbReference type="ARBA" id="ARBA00008278"/>
    </source>
</evidence>
<evidence type="ECO:0000256" key="10">
    <source>
        <dbReference type="SAM" id="MobiDB-lite"/>
    </source>
</evidence>
<keyword evidence="4" id="KW-0808">Transferase</keyword>
<dbReference type="InterPro" id="IPR032065">
    <property type="entry name" value="RNF31-UBA"/>
</dbReference>
<comment type="similarity">
    <text evidence="2">Belongs to the RBR family.</text>
</comment>
<dbReference type="GO" id="GO:0008270">
    <property type="term" value="F:zinc ion binding"/>
    <property type="evidence" value="ECO:0007669"/>
    <property type="project" value="UniProtKB-KW"/>
</dbReference>
<dbReference type="Pfam" id="PF09409">
    <property type="entry name" value="PUB"/>
    <property type="match status" value="1"/>
</dbReference>
<evidence type="ECO:0000256" key="9">
    <source>
        <dbReference type="ARBA" id="ARBA00022833"/>
    </source>
</evidence>
<evidence type="ECO:0000256" key="4">
    <source>
        <dbReference type="ARBA" id="ARBA00022679"/>
    </source>
</evidence>
<dbReference type="CDD" id="cd20351">
    <property type="entry name" value="Rcat_RBR_HOIP"/>
    <property type="match status" value="1"/>
</dbReference>
<dbReference type="Pfam" id="PF16678">
    <property type="entry name" value="UBA_HOIP"/>
    <property type="match status" value="1"/>
</dbReference>
<dbReference type="InterPro" id="IPR041031">
    <property type="entry name" value="RNF31_C"/>
</dbReference>
<dbReference type="Pfam" id="PF25163">
    <property type="entry name" value="UBA_RNF31"/>
    <property type="match status" value="1"/>
</dbReference>
<organism evidence="12 13">
    <name type="scientific">Grus japonensis</name>
    <name type="common">Japanese crane</name>
    <name type="synonym">Red-crowned crane</name>
    <dbReference type="NCBI Taxonomy" id="30415"/>
    <lineage>
        <taxon>Eukaryota</taxon>
        <taxon>Metazoa</taxon>
        <taxon>Chordata</taxon>
        <taxon>Craniata</taxon>
        <taxon>Vertebrata</taxon>
        <taxon>Euteleostomi</taxon>
        <taxon>Archelosauria</taxon>
        <taxon>Archosauria</taxon>
        <taxon>Dinosauria</taxon>
        <taxon>Saurischia</taxon>
        <taxon>Theropoda</taxon>
        <taxon>Coelurosauria</taxon>
        <taxon>Aves</taxon>
        <taxon>Neognathae</taxon>
        <taxon>Neoaves</taxon>
        <taxon>Gruiformes</taxon>
        <taxon>Gruidae</taxon>
        <taxon>Grus</taxon>
    </lineage>
</organism>
<dbReference type="PANTHER" id="PTHR16004">
    <property type="entry name" value="RING FINGER PROTEIN 31-RELATED"/>
    <property type="match status" value="1"/>
</dbReference>
<evidence type="ECO:0000256" key="7">
    <source>
        <dbReference type="ARBA" id="ARBA00022771"/>
    </source>
</evidence>
<feature type="region of interest" description="Disordered" evidence="10">
    <location>
        <begin position="868"/>
        <end position="888"/>
    </location>
</feature>
<evidence type="ECO:0000256" key="8">
    <source>
        <dbReference type="ARBA" id="ARBA00022786"/>
    </source>
</evidence>
<feature type="region of interest" description="Disordered" evidence="10">
    <location>
        <begin position="279"/>
        <end position="307"/>
    </location>
</feature>
<evidence type="ECO:0000256" key="3">
    <source>
        <dbReference type="ARBA" id="ARBA00012251"/>
    </source>
</evidence>
<dbReference type="Gene3D" id="3.30.40.10">
    <property type="entry name" value="Zinc/RING finger domain, C3HC4 (zinc finger)"/>
    <property type="match status" value="1"/>
</dbReference>
<comment type="catalytic activity">
    <reaction evidence="1">
        <text>[E2 ubiquitin-conjugating enzyme]-S-ubiquitinyl-L-cysteine + [acceptor protein]-L-lysine = [E2 ubiquitin-conjugating enzyme]-L-cysteine + [acceptor protein]-N(6)-ubiquitinyl-L-lysine.</text>
        <dbReference type="EC" id="2.3.2.31"/>
    </reaction>
</comment>
<evidence type="ECO:0000259" key="11">
    <source>
        <dbReference type="PROSITE" id="PS51873"/>
    </source>
</evidence>
<evidence type="ECO:0000313" key="13">
    <source>
        <dbReference type="Proteomes" id="UP001623348"/>
    </source>
</evidence>
<dbReference type="SUPFAM" id="SSF143503">
    <property type="entry name" value="PUG domain-like"/>
    <property type="match status" value="1"/>
</dbReference>
<dbReference type="PROSITE" id="PS00518">
    <property type="entry name" value="ZF_RING_1"/>
    <property type="match status" value="1"/>
</dbReference>
<dbReference type="InterPro" id="IPR017907">
    <property type="entry name" value="Znf_RING_CS"/>
</dbReference>
<dbReference type="InterPro" id="IPR047540">
    <property type="entry name" value="BRcat_RBR_RNF31-like"/>
</dbReference>
<dbReference type="AlphaFoldDB" id="A0ABC9XWX5"/>
<dbReference type="CDD" id="cd16631">
    <property type="entry name" value="mRING-HC-C4C4_RBR_HOIP"/>
    <property type="match status" value="1"/>
</dbReference>
<accession>A0ABC9XWX5</accession>
<keyword evidence="8" id="KW-0833">Ubl conjugation pathway</keyword>
<comment type="caution">
    <text evidence="12">The sequence shown here is derived from an EMBL/GenBank/DDBJ whole genome shotgun (WGS) entry which is preliminary data.</text>
</comment>
<dbReference type="InterPro" id="IPR057426">
    <property type="entry name" value="RNF31_UBA_3"/>
</dbReference>
<dbReference type="InterPro" id="IPR044066">
    <property type="entry name" value="TRIAD_supradom"/>
</dbReference>
<dbReference type="PROSITE" id="PS01358">
    <property type="entry name" value="ZF_RANBP2_1"/>
    <property type="match status" value="1"/>
</dbReference>
<sequence length="908" mass="98625">MTAKVAELRDALETALRRDPGQPTPAELSGLVAIPLPPPVKCRRVEAARLLRDNLCPEPGGALAGLGALRTALSILEKYGRNLLQPRLPRHWRAVRFGNPVFRGTVGAVRGGRGVLRLLGYTEETGEGLSFPPGAGAPHGPRVAAVTADVMLLRAELDLLMANQHPNPQFFTDILAGGAEERLLPDALPAMDGAGAAGRPRPDHAPCCPAPPPQGDPSVLCGVCDRPRLARRPRPPPQGWQCPHCTYWNEGSGRACDVCHRAAGEAMTTAMTTVMTTSTTTAAVTGDPPAPRPPAREEAERRRQERLREDGRRLVAVVRAAEAQGVPAEAVAAAALATMTAEAATTTVTAAAAAAVGRARAGLGAALAALAGAAAGRGGSLGALSLREAARAWARARGHPQRAMEACLGARRRQLRALAALGFEEREAAGAALYQNGGDVWGALGDLQRRRLEPFQRRLWEPQQPPLDFECPDQQALVRRVLATLGVASWGRAQLVATLGRELGLGRAPRALGDLVEAVGRCPDRAALRRLLRCECAVCGWGLPRQQMQWLTSCECPLCPECFRLHFTIGVKERRVGDLVCPACARPDLADEAQRLSYFSTLDIQLRQCLDPDTYQLFTRKLTELELMKDPKFIWCIQCSFGFIFEAEQGPAQCPQCQQRFCPRCQRPWDPQHATLSCAEFEAWLSARDPQAPPVGLAAFLQEHGIACPQCGVWYALARGGCMHFQCSQCRHHFCSGCYGPFHAKDCCPERGCPLRGSLHGHHPRDCLFYLRDWEPPRLQRLLQEGGVPFDTEPPAGAQPVPGGGCGVLEQKETLAGLRDEPCGREAPPGQAGLCRGHYTEYLVRLINENRLDPARLYTPAELRAAAERHLPAGRPPRAEQESEDDYGLRLRRLLEREAPLGTRPPRR</sequence>
<gene>
    <name evidence="12" type="ORF">GRJ2_002691500</name>
</gene>
<dbReference type="SUPFAM" id="SSF90209">
    <property type="entry name" value="Ran binding protein zinc finger-like"/>
    <property type="match status" value="1"/>
</dbReference>
<feature type="compositionally biased region" description="Basic and acidic residues" evidence="10">
    <location>
        <begin position="294"/>
        <end position="307"/>
    </location>
</feature>
<dbReference type="Gene3D" id="1.20.120.1750">
    <property type="match status" value="1"/>
</dbReference>
<feature type="domain" description="RING-type" evidence="11">
    <location>
        <begin position="532"/>
        <end position="766"/>
    </location>
</feature>
<dbReference type="EMBL" id="BAAFJT010000037">
    <property type="protein sequence ID" value="GAB0202259.1"/>
    <property type="molecule type" value="Genomic_DNA"/>
</dbReference>
<keyword evidence="13" id="KW-1185">Reference proteome</keyword>
<dbReference type="InterPro" id="IPR013083">
    <property type="entry name" value="Znf_RING/FYVE/PHD"/>
</dbReference>
<dbReference type="CDD" id="cd20337">
    <property type="entry name" value="BRcat_RBR_HOIP"/>
    <property type="match status" value="1"/>
</dbReference>
<evidence type="ECO:0000256" key="5">
    <source>
        <dbReference type="ARBA" id="ARBA00022723"/>
    </source>
</evidence>
<keyword evidence="6" id="KW-0677">Repeat</keyword>
<keyword evidence="7" id="KW-0863">Zinc-finger</keyword>
<dbReference type="InterPro" id="IPR047541">
    <property type="entry name" value="RNF31_RBR_mRING-HC-like"/>
</dbReference>
<reference evidence="12 13" key="1">
    <citation type="submission" date="2024-06" db="EMBL/GenBank/DDBJ databases">
        <title>The draft genome of Grus japonensis, version 3.</title>
        <authorList>
            <person name="Nabeshima K."/>
            <person name="Suzuki S."/>
            <person name="Onuma M."/>
        </authorList>
    </citation>
    <scope>NUCLEOTIDE SEQUENCE [LARGE SCALE GENOMIC DNA]</scope>
    <source>
        <strain evidence="12 13">451A</strain>
    </source>
</reference>
<keyword evidence="5" id="KW-0479">Metal-binding</keyword>
<dbReference type="Proteomes" id="UP001623348">
    <property type="component" value="Unassembled WGS sequence"/>
</dbReference>
<protein>
    <recommendedName>
        <fullName evidence="3">RBR-type E3 ubiquitin transferase</fullName>
        <ecNumber evidence="3">2.3.2.31</ecNumber>
    </recommendedName>
</protein>
<evidence type="ECO:0000256" key="1">
    <source>
        <dbReference type="ARBA" id="ARBA00001798"/>
    </source>
</evidence>
<dbReference type="InterPro" id="IPR036339">
    <property type="entry name" value="PUB-like_dom_sf"/>
</dbReference>
<dbReference type="PANTHER" id="PTHR16004:SF5">
    <property type="entry name" value="E3 UBIQUITIN-PROTEIN LIGASE RNF31"/>
    <property type="match status" value="1"/>
</dbReference>
<proteinExistence type="inferred from homology"/>
<dbReference type="Pfam" id="PF18091">
    <property type="entry name" value="E3_UbLigase_RBR"/>
    <property type="match status" value="1"/>
</dbReference>
<dbReference type="SUPFAM" id="SSF57850">
    <property type="entry name" value="RING/U-box"/>
    <property type="match status" value="2"/>
</dbReference>
<keyword evidence="9" id="KW-0862">Zinc</keyword>
<dbReference type="Gene3D" id="1.10.8.10">
    <property type="entry name" value="DNA helicase RuvA subunit, C-terminal domain"/>
    <property type="match status" value="1"/>
</dbReference>
<dbReference type="Gene3D" id="6.10.140.1100">
    <property type="match status" value="1"/>
</dbReference>
<dbReference type="PROSITE" id="PS51873">
    <property type="entry name" value="TRIAD"/>
    <property type="match status" value="1"/>
</dbReference>
<dbReference type="Pfam" id="PF22191">
    <property type="entry name" value="IBR_1"/>
    <property type="match status" value="2"/>
</dbReference>
<dbReference type="InterPro" id="IPR047542">
    <property type="entry name" value="Rcat_RBR_RNF31-like"/>
</dbReference>
<dbReference type="GO" id="GO:0061630">
    <property type="term" value="F:ubiquitin protein ligase activity"/>
    <property type="evidence" value="ECO:0007669"/>
    <property type="project" value="UniProtKB-EC"/>
</dbReference>
<dbReference type="InterPro" id="IPR026254">
    <property type="entry name" value="RNF31-like"/>
</dbReference>
<dbReference type="Gene3D" id="2.30.30.380">
    <property type="entry name" value="Zn-finger domain of Sec23/24"/>
    <property type="match status" value="1"/>
</dbReference>
<dbReference type="InterPro" id="IPR002867">
    <property type="entry name" value="IBR_dom"/>
</dbReference>
<dbReference type="InterPro" id="IPR018997">
    <property type="entry name" value="PUB_domain"/>
</dbReference>
<dbReference type="InterPro" id="IPR001876">
    <property type="entry name" value="Znf_RanBP2"/>
</dbReference>
<name>A0ABC9XWX5_GRUJA</name>
<evidence type="ECO:0000313" key="12">
    <source>
        <dbReference type="EMBL" id="GAB0202259.1"/>
    </source>
</evidence>
<dbReference type="InterPro" id="IPR036443">
    <property type="entry name" value="Znf_RanBP2_sf"/>
</dbReference>
<dbReference type="SMART" id="SM00647">
    <property type="entry name" value="IBR"/>
    <property type="match status" value="2"/>
</dbReference>
<dbReference type="EC" id="2.3.2.31" evidence="3"/>
<dbReference type="Gene3D" id="1.20.58.2190">
    <property type="match status" value="1"/>
</dbReference>
<evidence type="ECO:0000256" key="6">
    <source>
        <dbReference type="ARBA" id="ARBA00022737"/>
    </source>
</evidence>